<dbReference type="OrthoDB" id="10004641at2759"/>
<evidence type="ECO:0000256" key="2">
    <source>
        <dbReference type="SAM" id="MobiDB-lite"/>
    </source>
</evidence>
<dbReference type="EMBL" id="JAIZAY010000022">
    <property type="protein sequence ID" value="KAJ8020648.1"/>
    <property type="molecule type" value="Genomic_DNA"/>
</dbReference>
<evidence type="ECO:0000313" key="5">
    <source>
        <dbReference type="Proteomes" id="UP001152320"/>
    </source>
</evidence>
<protein>
    <recommendedName>
        <fullName evidence="3">C2H2-type domain-containing protein</fullName>
    </recommendedName>
</protein>
<name>A0A9Q0YD53_HOLLE</name>
<accession>A0A9Q0YD53</accession>
<feature type="compositionally biased region" description="Acidic residues" evidence="2">
    <location>
        <begin position="248"/>
        <end position="265"/>
    </location>
</feature>
<keyword evidence="1" id="KW-0862">Zinc</keyword>
<comment type="caution">
    <text evidence="4">The sequence shown here is derived from an EMBL/GenBank/DDBJ whole genome shotgun (WGS) entry which is preliminary data.</text>
</comment>
<keyword evidence="1" id="KW-0479">Metal-binding</keyword>
<dbReference type="AlphaFoldDB" id="A0A9Q0YD53"/>
<dbReference type="GO" id="GO:0008270">
    <property type="term" value="F:zinc ion binding"/>
    <property type="evidence" value="ECO:0007669"/>
    <property type="project" value="UniProtKB-KW"/>
</dbReference>
<dbReference type="Proteomes" id="UP001152320">
    <property type="component" value="Chromosome 22"/>
</dbReference>
<feature type="compositionally biased region" description="Basic and acidic residues" evidence="2">
    <location>
        <begin position="266"/>
        <end position="280"/>
    </location>
</feature>
<proteinExistence type="predicted"/>
<organism evidence="4 5">
    <name type="scientific">Holothuria leucospilota</name>
    <name type="common">Black long sea cucumber</name>
    <name type="synonym">Mertensiothuria leucospilota</name>
    <dbReference type="NCBI Taxonomy" id="206669"/>
    <lineage>
        <taxon>Eukaryota</taxon>
        <taxon>Metazoa</taxon>
        <taxon>Echinodermata</taxon>
        <taxon>Eleutherozoa</taxon>
        <taxon>Echinozoa</taxon>
        <taxon>Holothuroidea</taxon>
        <taxon>Aspidochirotacea</taxon>
        <taxon>Aspidochirotida</taxon>
        <taxon>Holothuriidae</taxon>
        <taxon>Holothuria</taxon>
    </lineage>
</organism>
<evidence type="ECO:0000256" key="1">
    <source>
        <dbReference type="PROSITE-ProRule" id="PRU00042"/>
    </source>
</evidence>
<keyword evidence="5" id="KW-1185">Reference proteome</keyword>
<feature type="compositionally biased region" description="Basic and acidic residues" evidence="2">
    <location>
        <begin position="147"/>
        <end position="200"/>
    </location>
</feature>
<reference evidence="4" key="1">
    <citation type="submission" date="2021-10" db="EMBL/GenBank/DDBJ databases">
        <title>Tropical sea cucumber genome reveals ecological adaptation and Cuvierian tubules defense mechanism.</title>
        <authorList>
            <person name="Chen T."/>
        </authorList>
    </citation>
    <scope>NUCLEOTIDE SEQUENCE</scope>
    <source>
        <strain evidence="4">Nanhai2018</strain>
        <tissue evidence="4">Muscle</tissue>
    </source>
</reference>
<dbReference type="PROSITE" id="PS50157">
    <property type="entry name" value="ZINC_FINGER_C2H2_2"/>
    <property type="match status" value="1"/>
</dbReference>
<dbReference type="PROSITE" id="PS00028">
    <property type="entry name" value="ZINC_FINGER_C2H2_1"/>
    <property type="match status" value="1"/>
</dbReference>
<keyword evidence="1" id="KW-0863">Zinc-finger</keyword>
<dbReference type="InterPro" id="IPR013087">
    <property type="entry name" value="Znf_C2H2_type"/>
</dbReference>
<gene>
    <name evidence="4" type="ORF">HOLleu_40298</name>
</gene>
<sequence length="322" mass="36340">MGRVTLDSVQTVQEPPNPEVTDFSSRIIAAETFVLPANSEMIVGAKVKDWQEELEGQVGIMQPSMDENWGIVYQCKRCERQCKSTTSMSRHARERHGTVLHTCESCNLYQSERKSDVRRHAEGCRRRKARSVTTETVGEWDISPGGTRKDVLGKGDPRKKKSQEEPETKREREGQQKAVAEEHSDDVQGKKRRVALDGERHKKKPAVEAVGIARDPPPVQRWPTLKYLTDIGSPIGNHPTTPQKPEEKEETDSGDESPEQGEESAADAKEPQARQGEKISYEIELRPGVVFRKIVRTIEYPDGRLVVEEKNTVERACSCKEK</sequence>
<evidence type="ECO:0000313" key="4">
    <source>
        <dbReference type="EMBL" id="KAJ8020648.1"/>
    </source>
</evidence>
<feature type="domain" description="C2H2-type" evidence="3">
    <location>
        <begin position="73"/>
        <end position="96"/>
    </location>
</feature>
<evidence type="ECO:0000259" key="3">
    <source>
        <dbReference type="PROSITE" id="PS50157"/>
    </source>
</evidence>
<feature type="region of interest" description="Disordered" evidence="2">
    <location>
        <begin position="117"/>
        <end position="280"/>
    </location>
</feature>